<keyword evidence="2" id="KW-1185">Reference proteome</keyword>
<feature type="transmembrane region" description="Helical" evidence="1">
    <location>
        <begin position="12"/>
        <end position="34"/>
    </location>
</feature>
<reference evidence="2" key="1">
    <citation type="submission" date="2025-05" db="UniProtKB">
        <authorList>
            <consortium name="RefSeq"/>
        </authorList>
    </citation>
    <scope>NUCLEOTIDE SEQUENCE [LARGE SCALE GENOMIC DNA]</scope>
</reference>
<dbReference type="GeneID" id="100205549"/>
<dbReference type="Proteomes" id="UP001652625">
    <property type="component" value="Chromosome 01"/>
</dbReference>
<keyword evidence="1" id="KW-1133">Transmembrane helix</keyword>
<evidence type="ECO:0000313" key="2">
    <source>
        <dbReference type="Proteomes" id="UP001652625"/>
    </source>
</evidence>
<evidence type="ECO:0000256" key="1">
    <source>
        <dbReference type="SAM" id="Phobius"/>
    </source>
</evidence>
<evidence type="ECO:0000313" key="3">
    <source>
        <dbReference type="RefSeq" id="XP_065644624.1"/>
    </source>
</evidence>
<protein>
    <submittedName>
        <fullName evidence="3">Uncharacterized protein LOC100205549 isoform X2</fullName>
    </submittedName>
</protein>
<organism evidence="2 3">
    <name type="scientific">Hydra vulgaris</name>
    <name type="common">Hydra</name>
    <name type="synonym">Hydra attenuata</name>
    <dbReference type="NCBI Taxonomy" id="6087"/>
    <lineage>
        <taxon>Eukaryota</taxon>
        <taxon>Metazoa</taxon>
        <taxon>Cnidaria</taxon>
        <taxon>Hydrozoa</taxon>
        <taxon>Hydroidolina</taxon>
        <taxon>Anthoathecata</taxon>
        <taxon>Aplanulata</taxon>
        <taxon>Hydridae</taxon>
        <taxon>Hydra</taxon>
    </lineage>
</organism>
<keyword evidence="1" id="KW-0472">Membrane</keyword>
<dbReference type="PANTHER" id="PTHR16165">
    <property type="entry name" value="NXPE FAMILY MEMBER"/>
    <property type="match status" value="1"/>
</dbReference>
<accession>A0ABM4B6Y8</accession>
<dbReference type="RefSeq" id="XP_065644624.1">
    <property type="nucleotide sequence ID" value="XM_065788552.1"/>
</dbReference>
<dbReference type="PANTHER" id="PTHR16165:SF5">
    <property type="entry name" value="NXPE FAMILY MEMBER 3"/>
    <property type="match status" value="1"/>
</dbReference>
<keyword evidence="1" id="KW-0812">Transmembrane</keyword>
<gene>
    <name evidence="3" type="primary">LOC100205549</name>
</gene>
<proteinExistence type="predicted"/>
<reference evidence="3" key="2">
    <citation type="submission" date="2025-08" db="UniProtKB">
        <authorList>
            <consortium name="RefSeq"/>
        </authorList>
    </citation>
    <scope>IDENTIFICATION</scope>
</reference>
<name>A0ABM4B6Y8_HYDVU</name>
<sequence>MTTNAKRTLFFLYSLQFFLFLTLFVAYIALYKYIMPAGNRFQIVKVINNYILPQCRQPSYSELTLACGNTTLWENRIFYPDLLTNLSLSTFKLDVKPGFVVLTIHTVDNLGRTRKNGGDFWWVRVVEPVFFLVPIMDFLNGTYQGVFTLHENGIYKLEILLEFSYCEGAYDPPRYWFKRDKCLHDLTKNKNESFNIWERIPNVSITQLQFGAFDAVVPFKIGTYQGLSQQRGWLQPSAFSEILETKILHFETFQTHTLHDIQKSKTLVNLFPCVINADCGMWFNGSFISQNNENSSPTFFPKRKRNGTLWIYGDSLGRRLYDYIKIKPLCQNLFLTCNYTYNWVYPLKENSHGFKEDWVFDDQDFNETLHLNFIKNVIMSSFMRKKESVLLINFGLHLVKSLPMSKLKNLFNEFIIMLIELNTDPLRFPIVIWKTTTPPYQSRLPSKNFQVMRFLTKQRVAEWNAYTKEKLCLQNIPVLDVYGMAGSFPKGPIDSVHFPDEAFDSAIMYLENYLEKL</sequence>